<name>A0A1L7RDY7_9ACTO</name>
<accession>A0A1L7RDY7</accession>
<dbReference type="Pfam" id="PF00534">
    <property type="entry name" value="Glycos_transf_1"/>
    <property type="match status" value="1"/>
</dbReference>
<sequence>MKIAYVRSYTSTDYHNAKASSDAIGYGRTCSLVLERELGKLPSTELITVATPDDVSLERTSWNMRQIAQLIDVVKRDKIDAVFLFHSTTPDAAFVRRNLDEIGFQGALVGYTHGSHWDPSDTFRHDNHPKLKWEDLGLLLSMDRILLASEYIRTRIAASVQAEAVGALSEFLTNSRVVGIPIDIEGIDRNRELARSASPRLLFNHSFVSSKGADEFIDMLPVLLEQNKALSVDITRAPIPGSQTEGRLRTVCSKYGQRVRVHEGLDPSAYASLLWQCTHQVSTATHETFGVATAEAMAAGVACLVPDRAVYPELVGSSTKEAIYDPSFKLQRLTEWLAMDEATRRDIATRQYNSVRSRFNGRAVAAAVGEVIRECILT</sequence>
<gene>
    <name evidence="3" type="ORF">AAM4_2413</name>
</gene>
<dbReference type="SUPFAM" id="SSF53756">
    <property type="entry name" value="UDP-Glycosyltransferase/glycogen phosphorylase"/>
    <property type="match status" value="1"/>
</dbReference>
<dbReference type="GO" id="GO:0016757">
    <property type="term" value="F:glycosyltransferase activity"/>
    <property type="evidence" value="ECO:0007669"/>
    <property type="project" value="InterPro"/>
</dbReference>
<dbReference type="AlphaFoldDB" id="A0A1L7RDY7"/>
<evidence type="ECO:0000313" key="3">
    <source>
        <dbReference type="EMBL" id="CED92245.1"/>
    </source>
</evidence>
<evidence type="ECO:0000259" key="2">
    <source>
        <dbReference type="Pfam" id="PF00534"/>
    </source>
</evidence>
<proteinExistence type="predicted"/>
<dbReference type="Gene3D" id="3.40.50.2000">
    <property type="entry name" value="Glycogen Phosphorylase B"/>
    <property type="match status" value="2"/>
</dbReference>
<dbReference type="InterPro" id="IPR001296">
    <property type="entry name" value="Glyco_trans_1"/>
</dbReference>
<dbReference type="RefSeq" id="WP_210581582.1">
    <property type="nucleotide sequence ID" value="NZ_LK995535.1"/>
</dbReference>
<feature type="domain" description="Glycosyl transferase family 1" evidence="2">
    <location>
        <begin position="189"/>
        <end position="348"/>
    </location>
</feature>
<reference evidence="3" key="1">
    <citation type="submission" date="2014-07" db="EMBL/GenBank/DDBJ databases">
        <authorList>
            <person name="Zhang J.E."/>
            <person name="Yang H."/>
            <person name="Guo J."/>
            <person name="Deng Z."/>
            <person name="Luo H."/>
            <person name="Luo M."/>
            <person name="Zhao B."/>
        </authorList>
    </citation>
    <scope>NUCLEOTIDE SEQUENCE</scope>
    <source>
        <strain evidence="3">AM4</strain>
    </source>
</reference>
<evidence type="ECO:0000256" key="1">
    <source>
        <dbReference type="ARBA" id="ARBA00022679"/>
    </source>
</evidence>
<organism evidence="3">
    <name type="scientific">Actinomyces succiniciruminis</name>
    <dbReference type="NCBI Taxonomy" id="1522002"/>
    <lineage>
        <taxon>Bacteria</taxon>
        <taxon>Bacillati</taxon>
        <taxon>Actinomycetota</taxon>
        <taxon>Actinomycetes</taxon>
        <taxon>Actinomycetales</taxon>
        <taxon>Actinomycetaceae</taxon>
        <taxon>Actinomyces</taxon>
    </lineage>
</organism>
<keyword evidence="1 3" id="KW-0808">Transferase</keyword>
<protein>
    <submittedName>
        <fullName evidence="3">Glycosyl transferases group 1</fullName>
    </submittedName>
</protein>
<dbReference type="EMBL" id="LK995535">
    <property type="protein sequence ID" value="CED92245.1"/>
    <property type="molecule type" value="Genomic_DNA"/>
</dbReference>